<dbReference type="InterPro" id="IPR042618">
    <property type="entry name" value="IQCG"/>
</dbReference>
<reference evidence="8" key="1">
    <citation type="submission" date="2021-03" db="EMBL/GenBank/DDBJ databases">
        <authorList>
            <person name="Tran Van P."/>
        </authorList>
    </citation>
    <scope>NUCLEOTIDE SEQUENCE</scope>
</reference>
<gene>
    <name evidence="8" type="ORF">TPAB3V08_LOCUS7845</name>
</gene>
<evidence type="ECO:0000256" key="7">
    <source>
        <dbReference type="SAM" id="MobiDB-lite"/>
    </source>
</evidence>
<evidence type="ECO:0000256" key="6">
    <source>
        <dbReference type="SAM" id="Coils"/>
    </source>
</evidence>
<dbReference type="EMBL" id="CAJPIN010013915">
    <property type="protein sequence ID" value="CAG2060889.1"/>
    <property type="molecule type" value="Genomic_DNA"/>
</dbReference>
<keyword evidence="4" id="KW-0206">Cytoskeleton</keyword>
<keyword evidence="9" id="KW-1185">Reference proteome</keyword>
<protein>
    <submittedName>
        <fullName evidence="8">Uncharacterized protein</fullName>
    </submittedName>
</protein>
<feature type="region of interest" description="Disordered" evidence="7">
    <location>
        <begin position="264"/>
        <end position="321"/>
    </location>
</feature>
<evidence type="ECO:0000313" key="8">
    <source>
        <dbReference type="EMBL" id="CAG2060889.1"/>
    </source>
</evidence>
<feature type="non-terminal residue" evidence="8">
    <location>
        <position position="1"/>
    </location>
</feature>
<sequence length="445" mass="51583">ALWFKYSDTAFCPSQGVTIYCIIRHSYLYPFDRFRELSEKKSGSQNDDVMVVGGRFDKLQGDRSFLEKTLRMTIDELTSNRTFHRLKYIDSQVKSMKNDEDNLVYEERGNSAELNYLKNKLKEERLHRVAELRMREELIAKLKDDIQNIIVKSESKQKFVDRWESSRVEQNEMRLEKAERKLKETDIQIKCSEDMEMRVHSEVDTFMRQALDKVEDQIQSWMVRYSREVEEKKVQLSVLKSRKQQDYRKLEELTLIFNQRSGRMKAYHGGERGETEEAGSRDVSQPISDEDPGVVERDNGPSGFGTLQEETQGQREEGKVRSEEGEEIGLWRLFEDTIFKKVILVVELSDNFRRLIGSFKMERESNLVSSSLPKADDAKPSAAWSIKSTNTGTISTVSTDSLTQLEVIGIITVLEDCVDQLGVLGLIGNKPQFEDKTTFKSLEER</sequence>
<comment type="subcellular location">
    <subcellularLocation>
        <location evidence="2">Cell projection</location>
    </subcellularLocation>
    <subcellularLocation>
        <location evidence="1">Cytoplasm</location>
        <location evidence="1">Cytoskeleton</location>
    </subcellularLocation>
</comment>
<evidence type="ECO:0000256" key="1">
    <source>
        <dbReference type="ARBA" id="ARBA00004245"/>
    </source>
</evidence>
<evidence type="ECO:0000256" key="2">
    <source>
        <dbReference type="ARBA" id="ARBA00004316"/>
    </source>
</evidence>
<proteinExistence type="predicted"/>
<organism evidence="8 9">
    <name type="scientific">Timema podura</name>
    <name type="common">Walking stick</name>
    <dbReference type="NCBI Taxonomy" id="61482"/>
    <lineage>
        <taxon>Eukaryota</taxon>
        <taxon>Metazoa</taxon>
        <taxon>Ecdysozoa</taxon>
        <taxon>Arthropoda</taxon>
        <taxon>Hexapoda</taxon>
        <taxon>Insecta</taxon>
        <taxon>Pterygota</taxon>
        <taxon>Neoptera</taxon>
        <taxon>Polyneoptera</taxon>
        <taxon>Phasmatodea</taxon>
        <taxon>Timematodea</taxon>
        <taxon>Timematoidea</taxon>
        <taxon>Timematidae</taxon>
        <taxon>Timema</taxon>
    </lineage>
</organism>
<comment type="caution">
    <text evidence="8">The sequence shown here is derived from an EMBL/GenBank/DDBJ whole genome shotgun (WGS) entry which is preliminary data.</text>
</comment>
<keyword evidence="5" id="KW-0966">Cell projection</keyword>
<evidence type="ECO:0000256" key="5">
    <source>
        <dbReference type="ARBA" id="ARBA00023273"/>
    </source>
</evidence>
<keyword evidence="6" id="KW-0175">Coiled coil</keyword>
<evidence type="ECO:0000313" key="9">
    <source>
        <dbReference type="Proteomes" id="UP001153148"/>
    </source>
</evidence>
<evidence type="ECO:0000256" key="3">
    <source>
        <dbReference type="ARBA" id="ARBA00022490"/>
    </source>
</evidence>
<dbReference type="PANTHER" id="PTHR14871:SF1">
    <property type="entry name" value="DYNEIN REGULATORY COMPLEX PROTEIN 9"/>
    <property type="match status" value="1"/>
</dbReference>
<accession>A0ABN7P392</accession>
<feature type="coiled-coil region" evidence="6">
    <location>
        <begin position="168"/>
        <end position="195"/>
    </location>
</feature>
<evidence type="ECO:0000256" key="4">
    <source>
        <dbReference type="ARBA" id="ARBA00023212"/>
    </source>
</evidence>
<keyword evidence="3" id="KW-0963">Cytoplasm</keyword>
<dbReference type="Proteomes" id="UP001153148">
    <property type="component" value="Unassembled WGS sequence"/>
</dbReference>
<feature type="compositionally biased region" description="Basic and acidic residues" evidence="7">
    <location>
        <begin position="268"/>
        <end position="280"/>
    </location>
</feature>
<name>A0ABN7P392_TIMPD</name>
<dbReference type="PANTHER" id="PTHR14871">
    <property type="entry name" value="DYNEIN REGULATORY COMPLEX PROTEIN 9"/>
    <property type="match status" value="1"/>
</dbReference>
<feature type="compositionally biased region" description="Basic and acidic residues" evidence="7">
    <location>
        <begin position="312"/>
        <end position="321"/>
    </location>
</feature>